<dbReference type="InterPro" id="IPR035901">
    <property type="entry name" value="GIY-YIG_endonuc_sf"/>
</dbReference>
<dbReference type="Gene3D" id="3.40.1440.10">
    <property type="entry name" value="GIY-YIG endonuclease"/>
    <property type="match status" value="1"/>
</dbReference>
<feature type="domain" description="GIY-YIG" evidence="2">
    <location>
        <begin position="1"/>
        <end position="76"/>
    </location>
</feature>
<keyword evidence="3" id="KW-0255">Endonuclease</keyword>
<dbReference type="PANTHER" id="PTHR34477">
    <property type="entry name" value="UPF0213 PROTEIN YHBQ"/>
    <property type="match status" value="1"/>
</dbReference>
<protein>
    <submittedName>
        <fullName evidence="3">Endonuclease</fullName>
    </submittedName>
</protein>
<dbReference type="PANTHER" id="PTHR34477:SF1">
    <property type="entry name" value="UPF0213 PROTEIN YHBQ"/>
    <property type="match status" value="1"/>
</dbReference>
<evidence type="ECO:0000256" key="1">
    <source>
        <dbReference type="ARBA" id="ARBA00007435"/>
    </source>
</evidence>
<dbReference type="Pfam" id="PF01541">
    <property type="entry name" value="GIY-YIG"/>
    <property type="match status" value="1"/>
</dbReference>
<organism evidence="3 4">
    <name type="scientific">Candidatus Woesebacteria bacterium RIFCSPLOWO2_01_FULL_39_14</name>
    <dbReference type="NCBI Taxonomy" id="1802518"/>
    <lineage>
        <taxon>Bacteria</taxon>
        <taxon>Candidatus Woeseibacteriota</taxon>
    </lineage>
</organism>
<proteinExistence type="inferred from homology"/>
<dbReference type="Proteomes" id="UP000177060">
    <property type="component" value="Unassembled WGS sequence"/>
</dbReference>
<dbReference type="SUPFAM" id="SSF82771">
    <property type="entry name" value="GIY-YIG endonuclease"/>
    <property type="match status" value="1"/>
</dbReference>
<keyword evidence="3" id="KW-0378">Hydrolase</keyword>
<dbReference type="InterPro" id="IPR050190">
    <property type="entry name" value="UPF0213_domain"/>
</dbReference>
<dbReference type="CDD" id="cd10449">
    <property type="entry name" value="GIY-YIG_SLX1_like"/>
    <property type="match status" value="1"/>
</dbReference>
<dbReference type="EMBL" id="MGHE01000018">
    <property type="protein sequence ID" value="OGM63590.1"/>
    <property type="molecule type" value="Genomic_DNA"/>
</dbReference>
<dbReference type="PROSITE" id="PS50164">
    <property type="entry name" value="GIY_YIG"/>
    <property type="match status" value="1"/>
</dbReference>
<gene>
    <name evidence="3" type="ORF">A3A52_01230</name>
</gene>
<evidence type="ECO:0000259" key="2">
    <source>
        <dbReference type="PROSITE" id="PS50164"/>
    </source>
</evidence>
<reference evidence="3 4" key="1">
    <citation type="journal article" date="2016" name="Nat. Commun.">
        <title>Thousands of microbial genomes shed light on interconnected biogeochemical processes in an aquifer system.</title>
        <authorList>
            <person name="Anantharaman K."/>
            <person name="Brown C.T."/>
            <person name="Hug L.A."/>
            <person name="Sharon I."/>
            <person name="Castelle C.J."/>
            <person name="Probst A.J."/>
            <person name="Thomas B.C."/>
            <person name="Singh A."/>
            <person name="Wilkins M.J."/>
            <person name="Karaoz U."/>
            <person name="Brodie E.L."/>
            <person name="Williams K.H."/>
            <person name="Hubbard S.S."/>
            <person name="Banfield J.F."/>
        </authorList>
    </citation>
    <scope>NUCLEOTIDE SEQUENCE [LARGE SCALE GENOMIC DNA]</scope>
</reference>
<comment type="similarity">
    <text evidence="1">Belongs to the UPF0213 family.</text>
</comment>
<comment type="caution">
    <text evidence="3">The sequence shown here is derived from an EMBL/GenBank/DDBJ whole genome shotgun (WGS) entry which is preliminary data.</text>
</comment>
<dbReference type="AlphaFoldDB" id="A0A1F8BHZ9"/>
<sequence>MYFVYVLKSLTNGRFYTGSTSNLERRLNEHNLGKSKYTRLTKPFNLIYKEEYKTRVEAYKRELFFKTGKGRELLKILIKQS</sequence>
<dbReference type="InterPro" id="IPR000305">
    <property type="entry name" value="GIY-YIG_endonuc"/>
</dbReference>
<keyword evidence="3" id="KW-0540">Nuclease</keyword>
<dbReference type="GO" id="GO:0004519">
    <property type="term" value="F:endonuclease activity"/>
    <property type="evidence" value="ECO:0007669"/>
    <property type="project" value="UniProtKB-KW"/>
</dbReference>
<evidence type="ECO:0000313" key="4">
    <source>
        <dbReference type="Proteomes" id="UP000177060"/>
    </source>
</evidence>
<evidence type="ECO:0000313" key="3">
    <source>
        <dbReference type="EMBL" id="OGM63590.1"/>
    </source>
</evidence>
<accession>A0A1F8BHZ9</accession>
<name>A0A1F8BHZ9_9BACT</name>